<evidence type="ECO:0000313" key="2">
    <source>
        <dbReference type="EMBL" id="KAJ5475115.1"/>
    </source>
</evidence>
<dbReference type="Proteomes" id="UP001148312">
    <property type="component" value="Unassembled WGS sequence"/>
</dbReference>
<dbReference type="EMBL" id="JAPWDQ010000012">
    <property type="protein sequence ID" value="KAJ5475115.1"/>
    <property type="molecule type" value="Genomic_DNA"/>
</dbReference>
<proteinExistence type="predicted"/>
<organism evidence="2 3">
    <name type="scientific">Penicillium diatomitis</name>
    <dbReference type="NCBI Taxonomy" id="2819901"/>
    <lineage>
        <taxon>Eukaryota</taxon>
        <taxon>Fungi</taxon>
        <taxon>Dikarya</taxon>
        <taxon>Ascomycota</taxon>
        <taxon>Pezizomycotina</taxon>
        <taxon>Eurotiomycetes</taxon>
        <taxon>Eurotiomycetidae</taxon>
        <taxon>Eurotiales</taxon>
        <taxon>Aspergillaceae</taxon>
        <taxon>Penicillium</taxon>
    </lineage>
</organism>
<reference evidence="2" key="1">
    <citation type="submission" date="2022-12" db="EMBL/GenBank/DDBJ databases">
        <authorList>
            <person name="Petersen C."/>
        </authorList>
    </citation>
    <scope>NUCLEOTIDE SEQUENCE</scope>
    <source>
        <strain evidence="2">IBT 30728</strain>
    </source>
</reference>
<sequence>MAEIKPVAAASPEPKLETLTWIEVTRYAEEVLARFENDETTFKRWEVKVVWEYWRGFEMMGINPSLTVLKFMQDLVIPFASSRVRSRLQCHTRYEKATGADKSKTYKIETPVDEGPEILYRKGFTPEATTPLNEPTVENEPESIPGSIPAETRPSHQPIQWDLGAHMRATAASQSAAHQPRPKPVESSKASESTNSSTSVVTVERVKSDSSTSIPFDNVPVAQTIKNILNAPISKSKLVAPGPSVSGRFPAPAASHVDGRPEMIRIVCNGEEELVGAEDLVTNNYLLRSTIDSLNTTMTSMQAIIKSQQGQIDNLSGYIESQHARIRGLNEQIGILSGQN</sequence>
<name>A0A9W9WTB9_9EURO</name>
<gene>
    <name evidence="2" type="ORF">N7539_008181</name>
</gene>
<keyword evidence="3" id="KW-1185">Reference proteome</keyword>
<feature type="compositionally biased region" description="Low complexity" evidence="1">
    <location>
        <begin position="185"/>
        <end position="203"/>
    </location>
</feature>
<accession>A0A9W9WTB9</accession>
<reference evidence="2" key="2">
    <citation type="journal article" date="2023" name="IMA Fungus">
        <title>Comparative genomic study of the Penicillium genus elucidates a diverse pangenome and 15 lateral gene transfer events.</title>
        <authorList>
            <person name="Petersen C."/>
            <person name="Sorensen T."/>
            <person name="Nielsen M.R."/>
            <person name="Sondergaard T.E."/>
            <person name="Sorensen J.L."/>
            <person name="Fitzpatrick D.A."/>
            <person name="Frisvad J.C."/>
            <person name="Nielsen K.L."/>
        </authorList>
    </citation>
    <scope>NUCLEOTIDE SEQUENCE</scope>
    <source>
        <strain evidence="2">IBT 30728</strain>
    </source>
</reference>
<evidence type="ECO:0000313" key="3">
    <source>
        <dbReference type="Proteomes" id="UP001148312"/>
    </source>
</evidence>
<dbReference type="GeneID" id="81628031"/>
<feature type="region of interest" description="Disordered" evidence="1">
    <location>
        <begin position="124"/>
        <end position="156"/>
    </location>
</feature>
<feature type="region of interest" description="Disordered" evidence="1">
    <location>
        <begin position="168"/>
        <end position="204"/>
    </location>
</feature>
<evidence type="ECO:0000256" key="1">
    <source>
        <dbReference type="SAM" id="MobiDB-lite"/>
    </source>
</evidence>
<dbReference type="AlphaFoldDB" id="A0A9W9WTB9"/>
<comment type="caution">
    <text evidence="2">The sequence shown here is derived from an EMBL/GenBank/DDBJ whole genome shotgun (WGS) entry which is preliminary data.</text>
</comment>
<protein>
    <submittedName>
        <fullName evidence="2">Uncharacterized protein</fullName>
    </submittedName>
</protein>
<dbReference type="RefSeq" id="XP_056786873.1">
    <property type="nucleotide sequence ID" value="XM_056937781.1"/>
</dbReference>